<dbReference type="InterPro" id="IPR005790">
    <property type="entry name" value="DNA_polIII_delta"/>
</dbReference>
<dbReference type="Pfam" id="PF21694">
    <property type="entry name" value="DNA_pol3_delta_C"/>
    <property type="match status" value="1"/>
</dbReference>
<evidence type="ECO:0000256" key="1">
    <source>
        <dbReference type="ARBA" id="ARBA00012417"/>
    </source>
</evidence>
<evidence type="ECO:0000313" key="11">
    <source>
        <dbReference type="EMBL" id="SFN61191.1"/>
    </source>
</evidence>
<dbReference type="CDD" id="cd18138">
    <property type="entry name" value="HLD_clamp_pol_III_delta"/>
    <property type="match status" value="1"/>
</dbReference>
<evidence type="ECO:0000259" key="10">
    <source>
        <dbReference type="Pfam" id="PF21694"/>
    </source>
</evidence>
<evidence type="ECO:0000256" key="2">
    <source>
        <dbReference type="ARBA" id="ARBA00017703"/>
    </source>
</evidence>
<dbReference type="SUPFAM" id="SSF48019">
    <property type="entry name" value="post-AAA+ oligomerization domain-like"/>
    <property type="match status" value="1"/>
</dbReference>
<evidence type="ECO:0000313" key="12">
    <source>
        <dbReference type="Proteomes" id="UP000183107"/>
    </source>
</evidence>
<comment type="catalytic activity">
    <reaction evidence="8">
        <text>DNA(n) + a 2'-deoxyribonucleoside 5'-triphosphate = DNA(n+1) + diphosphate</text>
        <dbReference type="Rhea" id="RHEA:22508"/>
        <dbReference type="Rhea" id="RHEA-COMP:17339"/>
        <dbReference type="Rhea" id="RHEA-COMP:17340"/>
        <dbReference type="ChEBI" id="CHEBI:33019"/>
        <dbReference type="ChEBI" id="CHEBI:61560"/>
        <dbReference type="ChEBI" id="CHEBI:173112"/>
        <dbReference type="EC" id="2.7.7.7"/>
    </reaction>
</comment>
<evidence type="ECO:0000256" key="7">
    <source>
        <dbReference type="ARBA" id="ARBA00034754"/>
    </source>
</evidence>
<evidence type="ECO:0000256" key="5">
    <source>
        <dbReference type="ARBA" id="ARBA00022705"/>
    </source>
</evidence>
<sequence length="336" mass="37098">MRVAPEQLSRHLQKQLAPLYAVFGDELLLSIEAADLIRAAAHRAGHIEREIFTIDHHFNWADLQQRGNSLSLFGERRIMDIRIPSGKPGSQGSPVLEAYCRSLPPDTVTLVTLPRIDKQGFATKWFKALEGAGVMIPVVPVERARLPAWIGQRLEMQGQNAAPDTLQFLADKVEGNLLAAYQELKKLGLLYPAGTLSFDQVKDAVLDVARYDVFKLPAAMMAGETARYVRMLEGLRGEGTALPLIVNTLAGQIRSLALVRKGLDSGKPVSQLLNELRVWGDQQKTMESAARRLTLKQLVSALMHASKIDRISKGIGKGDAWDELLQLGLRFAIARP</sequence>
<keyword evidence="4" id="KW-0548">Nucleotidyltransferase</keyword>
<accession>A0A1I5AFF1</accession>
<proteinExistence type="inferred from homology"/>
<name>A0A1I5AFF1_9PROT</name>
<dbReference type="PANTHER" id="PTHR34388:SF1">
    <property type="entry name" value="DNA POLYMERASE III SUBUNIT DELTA"/>
    <property type="match status" value="1"/>
</dbReference>
<dbReference type="Gene3D" id="3.40.50.300">
    <property type="entry name" value="P-loop containing nucleotide triphosphate hydrolases"/>
    <property type="match status" value="1"/>
</dbReference>
<dbReference type="EC" id="2.7.7.7" evidence="1"/>
<feature type="domain" description="DNA polymerase III delta N-terminal" evidence="9">
    <location>
        <begin position="20"/>
        <end position="136"/>
    </location>
</feature>
<keyword evidence="12" id="KW-1185">Reference proteome</keyword>
<keyword evidence="5" id="KW-0235">DNA replication</keyword>
<dbReference type="SUPFAM" id="SSF52540">
    <property type="entry name" value="P-loop containing nucleoside triphosphate hydrolases"/>
    <property type="match status" value="1"/>
</dbReference>
<dbReference type="NCBIfam" id="TIGR01128">
    <property type="entry name" value="holA"/>
    <property type="match status" value="1"/>
</dbReference>
<dbReference type="GO" id="GO:0006261">
    <property type="term" value="P:DNA-templated DNA replication"/>
    <property type="evidence" value="ECO:0007669"/>
    <property type="project" value="TreeGrafter"/>
</dbReference>
<feature type="domain" description="DNA polymerase III delta subunit-like C-terminal" evidence="10">
    <location>
        <begin position="212"/>
        <end position="311"/>
    </location>
</feature>
<dbReference type="AlphaFoldDB" id="A0A1I5AFF1"/>
<dbReference type="InterPro" id="IPR008921">
    <property type="entry name" value="DNA_pol3_clamp-load_cplx_C"/>
</dbReference>
<dbReference type="Gene3D" id="1.20.272.10">
    <property type="match status" value="1"/>
</dbReference>
<reference evidence="12" key="1">
    <citation type="submission" date="2016-10" db="EMBL/GenBank/DDBJ databases">
        <authorList>
            <person name="Varghese N."/>
        </authorList>
    </citation>
    <scope>NUCLEOTIDE SEQUENCE [LARGE SCALE GENOMIC DNA]</scope>
    <source>
        <strain evidence="12">Nsp8</strain>
    </source>
</reference>
<dbReference type="GO" id="GO:0003887">
    <property type="term" value="F:DNA-directed DNA polymerase activity"/>
    <property type="evidence" value="ECO:0007669"/>
    <property type="project" value="UniProtKB-KW"/>
</dbReference>
<evidence type="ECO:0000256" key="4">
    <source>
        <dbReference type="ARBA" id="ARBA00022695"/>
    </source>
</evidence>
<organism evidence="11 12">
    <name type="scientific">Nitrosospira briensis</name>
    <dbReference type="NCBI Taxonomy" id="35799"/>
    <lineage>
        <taxon>Bacteria</taxon>
        <taxon>Pseudomonadati</taxon>
        <taxon>Pseudomonadota</taxon>
        <taxon>Betaproteobacteria</taxon>
        <taxon>Nitrosomonadales</taxon>
        <taxon>Nitrosomonadaceae</taxon>
        <taxon>Nitrosospira</taxon>
    </lineage>
</organism>
<dbReference type="STRING" id="1266925.GCA_000619905_01165"/>
<evidence type="ECO:0000256" key="8">
    <source>
        <dbReference type="ARBA" id="ARBA00049244"/>
    </source>
</evidence>
<dbReference type="RefSeq" id="WP_074795996.1">
    <property type="nucleotide sequence ID" value="NZ_FOVJ01000002.1"/>
</dbReference>
<dbReference type="EMBL" id="FOVJ01000002">
    <property type="protein sequence ID" value="SFN61191.1"/>
    <property type="molecule type" value="Genomic_DNA"/>
</dbReference>
<gene>
    <name evidence="11" type="ORF">SAMN05216386_1360</name>
</gene>
<evidence type="ECO:0000256" key="3">
    <source>
        <dbReference type="ARBA" id="ARBA00022679"/>
    </source>
</evidence>
<dbReference type="Gene3D" id="1.10.8.60">
    <property type="match status" value="1"/>
</dbReference>
<keyword evidence="6" id="KW-0239">DNA-directed DNA polymerase</keyword>
<dbReference type="GO" id="GO:0003677">
    <property type="term" value="F:DNA binding"/>
    <property type="evidence" value="ECO:0007669"/>
    <property type="project" value="InterPro"/>
</dbReference>
<comment type="similarity">
    <text evidence="7">Belongs to the DNA polymerase HolA subunit family.</text>
</comment>
<evidence type="ECO:0000259" key="9">
    <source>
        <dbReference type="Pfam" id="PF06144"/>
    </source>
</evidence>
<protein>
    <recommendedName>
        <fullName evidence="2">DNA polymerase III subunit delta</fullName>
        <ecNumber evidence="1">2.7.7.7</ecNumber>
    </recommendedName>
</protein>
<dbReference type="OrthoDB" id="9770982at2"/>
<dbReference type="Proteomes" id="UP000183107">
    <property type="component" value="Unassembled WGS sequence"/>
</dbReference>
<dbReference type="InterPro" id="IPR048466">
    <property type="entry name" value="DNA_pol3_delta-like_C"/>
</dbReference>
<keyword evidence="3" id="KW-0808">Transferase</keyword>
<dbReference type="InterPro" id="IPR010372">
    <property type="entry name" value="DNA_pol3_delta_N"/>
</dbReference>
<dbReference type="Pfam" id="PF06144">
    <property type="entry name" value="DNA_pol3_delta"/>
    <property type="match status" value="1"/>
</dbReference>
<dbReference type="PANTHER" id="PTHR34388">
    <property type="entry name" value="DNA POLYMERASE III SUBUNIT DELTA"/>
    <property type="match status" value="1"/>
</dbReference>
<dbReference type="GO" id="GO:0009360">
    <property type="term" value="C:DNA polymerase III complex"/>
    <property type="evidence" value="ECO:0007669"/>
    <property type="project" value="InterPro"/>
</dbReference>
<evidence type="ECO:0000256" key="6">
    <source>
        <dbReference type="ARBA" id="ARBA00022932"/>
    </source>
</evidence>
<dbReference type="InterPro" id="IPR027417">
    <property type="entry name" value="P-loop_NTPase"/>
</dbReference>